<evidence type="ECO:0000256" key="4">
    <source>
        <dbReference type="ARBA" id="ARBA00022527"/>
    </source>
</evidence>
<organism evidence="15 16">
    <name type="scientific">Ranatra chinensis</name>
    <dbReference type="NCBI Taxonomy" id="642074"/>
    <lineage>
        <taxon>Eukaryota</taxon>
        <taxon>Metazoa</taxon>
        <taxon>Ecdysozoa</taxon>
        <taxon>Arthropoda</taxon>
        <taxon>Hexapoda</taxon>
        <taxon>Insecta</taxon>
        <taxon>Pterygota</taxon>
        <taxon>Neoptera</taxon>
        <taxon>Paraneoptera</taxon>
        <taxon>Hemiptera</taxon>
        <taxon>Heteroptera</taxon>
        <taxon>Panheteroptera</taxon>
        <taxon>Nepomorpha</taxon>
        <taxon>Nepidae</taxon>
        <taxon>Ranatrinae</taxon>
        <taxon>Ranatra</taxon>
    </lineage>
</organism>
<evidence type="ECO:0000256" key="1">
    <source>
        <dbReference type="ARBA" id="ARBA00009903"/>
    </source>
</evidence>
<dbReference type="InterPro" id="IPR000961">
    <property type="entry name" value="AGC-kinase_C"/>
</dbReference>
<feature type="domain" description="AGC-kinase C-terminal" evidence="14">
    <location>
        <begin position="84"/>
        <end position="114"/>
    </location>
</feature>
<reference evidence="15 16" key="1">
    <citation type="submission" date="2024-07" db="EMBL/GenBank/DDBJ databases">
        <title>Chromosome-level genome assembly of the water stick insect Ranatra chinensis (Heteroptera: Nepidae).</title>
        <authorList>
            <person name="Liu X."/>
        </authorList>
    </citation>
    <scope>NUCLEOTIDE SEQUENCE [LARGE SCALE GENOMIC DNA]</scope>
    <source>
        <strain evidence="15">Cailab_2021Rc</strain>
        <tissue evidence="15">Muscle</tissue>
    </source>
</reference>
<comment type="similarity">
    <text evidence="1">Belongs to the protein kinase superfamily. AGC Ser/Thr protein kinase family.</text>
</comment>
<protein>
    <recommendedName>
        <fullName evidence="3">Serine/threonine-protein kinase greatwall</fullName>
        <ecNumber evidence="2">2.7.11.1</ecNumber>
    </recommendedName>
    <alternativeName>
        <fullName evidence="9">Microtubule-associated serine/threonine-protein kinase-like</fullName>
    </alternativeName>
</protein>
<comment type="catalytic activity">
    <reaction evidence="11">
        <text>L-seryl-[protein] + ATP = O-phospho-L-seryl-[protein] + ADP + H(+)</text>
        <dbReference type="Rhea" id="RHEA:17989"/>
        <dbReference type="Rhea" id="RHEA-COMP:9863"/>
        <dbReference type="Rhea" id="RHEA-COMP:11604"/>
        <dbReference type="ChEBI" id="CHEBI:15378"/>
        <dbReference type="ChEBI" id="CHEBI:29999"/>
        <dbReference type="ChEBI" id="CHEBI:30616"/>
        <dbReference type="ChEBI" id="CHEBI:83421"/>
        <dbReference type="ChEBI" id="CHEBI:456216"/>
        <dbReference type="EC" id="2.7.11.1"/>
    </reaction>
</comment>
<evidence type="ECO:0000256" key="9">
    <source>
        <dbReference type="ARBA" id="ARBA00033099"/>
    </source>
</evidence>
<proteinExistence type="inferred from homology"/>
<evidence type="ECO:0000256" key="3">
    <source>
        <dbReference type="ARBA" id="ARBA00022148"/>
    </source>
</evidence>
<keyword evidence="12" id="KW-0732">Signal</keyword>
<evidence type="ECO:0000256" key="11">
    <source>
        <dbReference type="ARBA" id="ARBA00048679"/>
    </source>
</evidence>
<dbReference type="GO" id="GO:0005524">
    <property type="term" value="F:ATP binding"/>
    <property type="evidence" value="ECO:0007669"/>
    <property type="project" value="UniProtKB-KW"/>
</dbReference>
<comment type="caution">
    <text evidence="15">The sequence shown here is derived from an EMBL/GenBank/DDBJ whole genome shotgun (WGS) entry which is preliminary data.</text>
</comment>
<dbReference type="PROSITE" id="PS50011">
    <property type="entry name" value="PROTEIN_KINASE_DOM"/>
    <property type="match status" value="1"/>
</dbReference>
<keyword evidence="16" id="KW-1185">Reference proteome</keyword>
<keyword evidence="8" id="KW-0067">ATP-binding</keyword>
<accession>A0ABD0XT73</accession>
<dbReference type="Proteomes" id="UP001558652">
    <property type="component" value="Unassembled WGS sequence"/>
</dbReference>
<evidence type="ECO:0000256" key="10">
    <source>
        <dbReference type="ARBA" id="ARBA00047899"/>
    </source>
</evidence>
<evidence type="ECO:0000256" key="2">
    <source>
        <dbReference type="ARBA" id="ARBA00012513"/>
    </source>
</evidence>
<dbReference type="EMBL" id="JBFDAA010000022">
    <property type="protein sequence ID" value="KAL1110366.1"/>
    <property type="molecule type" value="Genomic_DNA"/>
</dbReference>
<dbReference type="PANTHER" id="PTHR24356">
    <property type="entry name" value="SERINE/THREONINE-PROTEIN KINASE"/>
    <property type="match status" value="1"/>
</dbReference>
<dbReference type="PROSITE" id="PS51285">
    <property type="entry name" value="AGC_KINASE_CTER"/>
    <property type="match status" value="1"/>
</dbReference>
<feature type="non-terminal residue" evidence="15">
    <location>
        <position position="1"/>
    </location>
</feature>
<comment type="catalytic activity">
    <reaction evidence="10">
        <text>L-threonyl-[protein] + ATP = O-phospho-L-threonyl-[protein] + ADP + H(+)</text>
        <dbReference type="Rhea" id="RHEA:46608"/>
        <dbReference type="Rhea" id="RHEA-COMP:11060"/>
        <dbReference type="Rhea" id="RHEA-COMP:11605"/>
        <dbReference type="ChEBI" id="CHEBI:15378"/>
        <dbReference type="ChEBI" id="CHEBI:30013"/>
        <dbReference type="ChEBI" id="CHEBI:30616"/>
        <dbReference type="ChEBI" id="CHEBI:61977"/>
        <dbReference type="ChEBI" id="CHEBI:456216"/>
        <dbReference type="EC" id="2.7.11.1"/>
    </reaction>
</comment>
<evidence type="ECO:0000256" key="8">
    <source>
        <dbReference type="ARBA" id="ARBA00022840"/>
    </source>
</evidence>
<evidence type="ECO:0000259" key="14">
    <source>
        <dbReference type="PROSITE" id="PS51285"/>
    </source>
</evidence>
<evidence type="ECO:0000259" key="13">
    <source>
        <dbReference type="PROSITE" id="PS50011"/>
    </source>
</evidence>
<evidence type="ECO:0000256" key="5">
    <source>
        <dbReference type="ARBA" id="ARBA00022679"/>
    </source>
</evidence>
<evidence type="ECO:0000256" key="7">
    <source>
        <dbReference type="ARBA" id="ARBA00022777"/>
    </source>
</evidence>
<keyword evidence="4" id="KW-0723">Serine/threonine-protein kinase</keyword>
<feature type="signal peptide" evidence="12">
    <location>
        <begin position="1"/>
        <end position="22"/>
    </location>
</feature>
<dbReference type="EC" id="2.7.11.1" evidence="2"/>
<evidence type="ECO:0000313" key="16">
    <source>
        <dbReference type="Proteomes" id="UP001558652"/>
    </source>
</evidence>
<dbReference type="Gene3D" id="1.10.510.10">
    <property type="entry name" value="Transferase(Phosphotransferase) domain 1"/>
    <property type="match status" value="1"/>
</dbReference>
<dbReference type="Gene3D" id="3.30.200.20">
    <property type="entry name" value="Phosphorylase Kinase, domain 1"/>
    <property type="match status" value="1"/>
</dbReference>
<dbReference type="InterPro" id="IPR011009">
    <property type="entry name" value="Kinase-like_dom_sf"/>
</dbReference>
<feature type="chain" id="PRO_5044817130" description="Serine/threonine-protein kinase greatwall" evidence="12">
    <location>
        <begin position="23"/>
        <end position="114"/>
    </location>
</feature>
<evidence type="ECO:0000256" key="12">
    <source>
        <dbReference type="SAM" id="SignalP"/>
    </source>
</evidence>
<dbReference type="SUPFAM" id="SSF56112">
    <property type="entry name" value="Protein kinase-like (PK-like)"/>
    <property type="match status" value="1"/>
</dbReference>
<dbReference type="AlphaFoldDB" id="A0ABD0XT73"/>
<dbReference type="Pfam" id="PF00069">
    <property type="entry name" value="Pkinase"/>
    <property type="match status" value="1"/>
</dbReference>
<feature type="domain" description="Protein kinase" evidence="13">
    <location>
        <begin position="1"/>
        <end position="83"/>
    </location>
</feature>
<dbReference type="PANTHER" id="PTHR24356:SF1">
    <property type="entry name" value="SERINE_THREONINE-PROTEIN KINASE GREATWALL"/>
    <property type="match status" value="1"/>
</dbReference>
<evidence type="ECO:0000256" key="6">
    <source>
        <dbReference type="ARBA" id="ARBA00022741"/>
    </source>
</evidence>
<keyword evidence="5" id="KW-0808">Transferase</keyword>
<keyword evidence="6" id="KW-0547">Nucleotide-binding</keyword>
<name>A0ABD0XT73_9HEMI</name>
<dbReference type="InterPro" id="IPR050236">
    <property type="entry name" value="Ser_Thr_kinase_AGC"/>
</dbReference>
<evidence type="ECO:0000313" key="15">
    <source>
        <dbReference type="EMBL" id="KAL1110366.1"/>
    </source>
</evidence>
<gene>
    <name evidence="15" type="ORF">AAG570_007897</name>
</gene>
<keyword evidence="7" id="KW-0418">Kinase</keyword>
<dbReference type="InterPro" id="IPR000719">
    <property type="entry name" value="Prot_kinase_dom"/>
</dbReference>
<sequence length="114" mass="12890">FFLGSGVDWWALGVCLYEFTTGVLPFNAETPQAVFNNILKRELEWPEGDEALSANAVVAIESLLTIDPEKRPSGRELRSMKLFSHIDWLNLHNMKAPFVPQPDNSMDTSYFQGN</sequence>
<dbReference type="GO" id="GO:0004674">
    <property type="term" value="F:protein serine/threonine kinase activity"/>
    <property type="evidence" value="ECO:0007669"/>
    <property type="project" value="UniProtKB-KW"/>
</dbReference>